<keyword evidence="2 5" id="KW-0812">Transmembrane</keyword>
<dbReference type="EMBL" id="DTKL01000010">
    <property type="protein sequence ID" value="HGY93230.1"/>
    <property type="molecule type" value="Genomic_DNA"/>
</dbReference>
<evidence type="ECO:0000256" key="4">
    <source>
        <dbReference type="ARBA" id="ARBA00023136"/>
    </source>
</evidence>
<dbReference type="InterPro" id="IPR000412">
    <property type="entry name" value="ABC_2_transport"/>
</dbReference>
<comment type="subcellular location">
    <subcellularLocation>
        <location evidence="1">Membrane</location>
        <topology evidence="1">Multi-pass membrane protein</topology>
    </subcellularLocation>
</comment>
<feature type="transmembrane region" description="Helical" evidence="5">
    <location>
        <begin position="180"/>
        <end position="199"/>
    </location>
</feature>
<protein>
    <submittedName>
        <fullName evidence="7">ABC transporter permease</fullName>
    </submittedName>
</protein>
<gene>
    <name evidence="7" type="ORF">ENW50_00855</name>
</gene>
<evidence type="ECO:0000313" key="7">
    <source>
        <dbReference type="EMBL" id="HGY93230.1"/>
    </source>
</evidence>
<reference evidence="7" key="1">
    <citation type="journal article" date="2020" name="mSystems">
        <title>Genome- and Community-Level Interaction Insights into Carbon Utilization and Element Cycling Functions of Hydrothermarchaeota in Hydrothermal Sediment.</title>
        <authorList>
            <person name="Zhou Z."/>
            <person name="Liu Y."/>
            <person name="Xu W."/>
            <person name="Pan J."/>
            <person name="Luo Z.H."/>
            <person name="Li M."/>
        </authorList>
    </citation>
    <scope>NUCLEOTIDE SEQUENCE [LARGE SCALE GENOMIC DNA]</scope>
    <source>
        <strain evidence="7">SpSt-855</strain>
    </source>
</reference>
<feature type="transmembrane region" description="Helical" evidence="5">
    <location>
        <begin position="149"/>
        <end position="173"/>
    </location>
</feature>
<evidence type="ECO:0000256" key="5">
    <source>
        <dbReference type="SAM" id="Phobius"/>
    </source>
</evidence>
<comment type="caution">
    <text evidence="7">The sequence shown here is derived from an EMBL/GenBank/DDBJ whole genome shotgun (WGS) entry which is preliminary data.</text>
</comment>
<dbReference type="InterPro" id="IPR051784">
    <property type="entry name" value="Nod_factor_ABC_transporter"/>
</dbReference>
<keyword evidence="3 5" id="KW-1133">Transmembrane helix</keyword>
<dbReference type="PIRSF" id="PIRSF006648">
    <property type="entry name" value="DrrB"/>
    <property type="match status" value="1"/>
</dbReference>
<evidence type="ECO:0000256" key="2">
    <source>
        <dbReference type="ARBA" id="ARBA00022692"/>
    </source>
</evidence>
<dbReference type="Pfam" id="PF01061">
    <property type="entry name" value="ABC2_membrane"/>
    <property type="match status" value="1"/>
</dbReference>
<keyword evidence="4 5" id="KW-0472">Membrane</keyword>
<evidence type="ECO:0000259" key="6">
    <source>
        <dbReference type="Pfam" id="PF01061"/>
    </source>
</evidence>
<name>A0A7V4XQH4_9BACT</name>
<sequence length="263" mass="28626">MNAATATIARPPAPLGFGYYLRALLQETRYEFIGRMRLRAFSLSVIGFPVMFYALFGLMNGHTPYATYLVATYSCFGMIGACLFGIGVGVSHERMQGWLDLKMASPMPRWSYLVAKLVSCAAFALIIVTLLLALGLAFAGVHITVMQTLGLYGVTLAGAIPFSALGILIALLVPPNAAPAIINLIYLPMSFASGLWMPLKYMPHWLQNFAPVLPAYHYGQLALGIFGYAQPGPAATHWEALATFTCLMLGAAWWIFSRSETRA</sequence>
<organism evidence="7">
    <name type="scientific">Acidobacterium capsulatum</name>
    <dbReference type="NCBI Taxonomy" id="33075"/>
    <lineage>
        <taxon>Bacteria</taxon>
        <taxon>Pseudomonadati</taxon>
        <taxon>Acidobacteriota</taxon>
        <taxon>Terriglobia</taxon>
        <taxon>Terriglobales</taxon>
        <taxon>Acidobacteriaceae</taxon>
        <taxon>Acidobacterium</taxon>
    </lineage>
</organism>
<evidence type="ECO:0000256" key="3">
    <source>
        <dbReference type="ARBA" id="ARBA00022989"/>
    </source>
</evidence>
<dbReference type="GO" id="GO:0140359">
    <property type="term" value="F:ABC-type transporter activity"/>
    <property type="evidence" value="ECO:0007669"/>
    <property type="project" value="InterPro"/>
</dbReference>
<accession>A0A7V4XQH4</accession>
<dbReference type="InterPro" id="IPR013525">
    <property type="entry name" value="ABC2_TM"/>
</dbReference>
<feature type="transmembrane region" description="Helical" evidence="5">
    <location>
        <begin position="65"/>
        <end position="90"/>
    </location>
</feature>
<feature type="domain" description="ABC-2 type transporter transmembrane" evidence="6">
    <location>
        <begin position="28"/>
        <end position="225"/>
    </location>
</feature>
<feature type="transmembrane region" description="Helical" evidence="5">
    <location>
        <begin position="38"/>
        <end position="59"/>
    </location>
</feature>
<dbReference type="PANTHER" id="PTHR43229:SF2">
    <property type="entry name" value="NODULATION PROTEIN J"/>
    <property type="match status" value="1"/>
</dbReference>
<dbReference type="AlphaFoldDB" id="A0A7V4XQH4"/>
<feature type="transmembrane region" description="Helical" evidence="5">
    <location>
        <begin position="110"/>
        <end position="143"/>
    </location>
</feature>
<proteinExistence type="predicted"/>
<dbReference type="PANTHER" id="PTHR43229">
    <property type="entry name" value="NODULATION PROTEIN J"/>
    <property type="match status" value="1"/>
</dbReference>
<feature type="transmembrane region" description="Helical" evidence="5">
    <location>
        <begin position="238"/>
        <end position="256"/>
    </location>
</feature>
<dbReference type="GO" id="GO:0043190">
    <property type="term" value="C:ATP-binding cassette (ABC) transporter complex"/>
    <property type="evidence" value="ECO:0007669"/>
    <property type="project" value="InterPro"/>
</dbReference>
<evidence type="ECO:0000256" key="1">
    <source>
        <dbReference type="ARBA" id="ARBA00004141"/>
    </source>
</evidence>